<dbReference type="InterPro" id="IPR011009">
    <property type="entry name" value="Kinase-like_dom_sf"/>
</dbReference>
<keyword evidence="1" id="KW-0067">ATP-binding</keyword>
<evidence type="ECO:0000259" key="3">
    <source>
        <dbReference type="PROSITE" id="PS50011"/>
    </source>
</evidence>
<proteinExistence type="predicted"/>
<dbReference type="GO" id="GO:0005737">
    <property type="term" value="C:cytoplasm"/>
    <property type="evidence" value="ECO:0007669"/>
    <property type="project" value="TreeGrafter"/>
</dbReference>
<keyword evidence="5" id="KW-1185">Reference proteome</keyword>
<dbReference type="AlphaFoldDB" id="M5U2F1"/>
<feature type="region of interest" description="Disordered" evidence="2">
    <location>
        <begin position="450"/>
        <end position="469"/>
    </location>
</feature>
<dbReference type="EMBL" id="ANOH01000206">
    <property type="protein sequence ID" value="EMI55615.1"/>
    <property type="molecule type" value="Genomic_DNA"/>
</dbReference>
<sequence length="664" mass="76487">MGLVSDVIDWFSPGEFDAHQGLEERRVRTQLSATVFTGDARNWIDYLSQTPEERYKNKTRALIRWEPESETLRFEPLDENAEPLTDLLNKTHRDVCKRLAKRPMLLESLHEAIFENESNREKPLELRLSSKIPSHVTREMGRSTTSIVCNANEVAKIQSRVADCESNDERLGYTLALHGRILSRLAYNNHPRDRFFEKIRVVAQSLPLLTPLLYEGMSYGRLVPTKAGKVNEKLISKQTGIPQNHLIDDHPYFRMLNRLGSMLFDYKLFKEHEDIVELVAREYVDEKYLRLGISGIMPDVTDTMRAMKYKRKKDRILTDAPEIGRYGILNKSDKKAWNRIAKPMKSMGYTLLSQLGSGEFGRVYDALNQANPSLPLRVAIKVDRSVKEDEAKSIRDSASMIRIGRDLARSPHIIRLFDAGQIPGMGNNYHILQRVDGDTLDNLIGVTGREHSSFMNKPRPGRDEKSRREDYEQRIKESHGEGWRRERITLPFIAQPNLLQYAELLTSILLWVEKVHELGYAVNDLKNGNIMVSRRGQLKAIDLDSYGTIHEPLDKISDFLFLSSSLLLGSMRHRNRTMSALEVEKLLRSPDALREVLSSEQIHDESGTPQFGRLAHQEFVDFEVDLLHRCRGRRYIDDPNELSADIDRLIRIKRDMSTDELVLD</sequence>
<dbReference type="RefSeq" id="WP_008679347.1">
    <property type="nucleotide sequence ID" value="NZ_ANOH01000206.1"/>
</dbReference>
<keyword evidence="1" id="KW-0547">Nucleotide-binding</keyword>
<keyword evidence="4" id="KW-0808">Transferase</keyword>
<dbReference type="PANTHER" id="PTHR24348">
    <property type="entry name" value="SERINE/THREONINE-PROTEIN KINASE UNC-51-RELATED"/>
    <property type="match status" value="1"/>
</dbReference>
<protein>
    <submittedName>
        <fullName evidence="4">Serine/threonine protein kinase-related domain protein</fullName>
        <ecNumber evidence="4">2.7.-.-</ecNumber>
    </submittedName>
</protein>
<dbReference type="InterPro" id="IPR017441">
    <property type="entry name" value="Protein_kinase_ATP_BS"/>
</dbReference>
<keyword evidence="4" id="KW-0723">Serine/threonine-protein kinase</keyword>
<feature type="domain" description="Protein kinase" evidence="3">
    <location>
        <begin position="349"/>
        <end position="664"/>
    </location>
</feature>
<feature type="compositionally biased region" description="Basic and acidic residues" evidence="2">
    <location>
        <begin position="460"/>
        <end position="469"/>
    </location>
</feature>
<organism evidence="4 5">
    <name type="scientific">Rhodopirellula sallentina SM41</name>
    <dbReference type="NCBI Taxonomy" id="1263870"/>
    <lineage>
        <taxon>Bacteria</taxon>
        <taxon>Pseudomonadati</taxon>
        <taxon>Planctomycetota</taxon>
        <taxon>Planctomycetia</taxon>
        <taxon>Pirellulales</taxon>
        <taxon>Pirellulaceae</taxon>
        <taxon>Rhodopirellula</taxon>
    </lineage>
</organism>
<dbReference type="SUPFAM" id="SSF56112">
    <property type="entry name" value="Protein kinase-like (PK-like)"/>
    <property type="match status" value="1"/>
</dbReference>
<dbReference type="GO" id="GO:0005524">
    <property type="term" value="F:ATP binding"/>
    <property type="evidence" value="ECO:0007669"/>
    <property type="project" value="UniProtKB-UniRule"/>
</dbReference>
<accession>M5U2F1</accession>
<dbReference type="InterPro" id="IPR045269">
    <property type="entry name" value="Atg1-like"/>
</dbReference>
<dbReference type="InterPro" id="IPR000719">
    <property type="entry name" value="Prot_kinase_dom"/>
</dbReference>
<dbReference type="Proteomes" id="UP000011885">
    <property type="component" value="Unassembled WGS sequence"/>
</dbReference>
<dbReference type="PROSITE" id="PS50011">
    <property type="entry name" value="PROTEIN_KINASE_DOM"/>
    <property type="match status" value="1"/>
</dbReference>
<evidence type="ECO:0000256" key="1">
    <source>
        <dbReference type="PROSITE-ProRule" id="PRU10141"/>
    </source>
</evidence>
<dbReference type="Gene3D" id="1.10.510.10">
    <property type="entry name" value="Transferase(Phosphotransferase) domain 1"/>
    <property type="match status" value="1"/>
</dbReference>
<dbReference type="PROSITE" id="PS00107">
    <property type="entry name" value="PROTEIN_KINASE_ATP"/>
    <property type="match status" value="1"/>
</dbReference>
<evidence type="ECO:0000256" key="2">
    <source>
        <dbReference type="SAM" id="MobiDB-lite"/>
    </source>
</evidence>
<dbReference type="PATRIC" id="fig|1263870.3.peg.3080"/>
<gene>
    <name evidence="4" type="ORF">RSSM_02900</name>
</gene>
<dbReference type="EC" id="2.7.-.-" evidence="4"/>
<dbReference type="GO" id="GO:0004674">
    <property type="term" value="F:protein serine/threonine kinase activity"/>
    <property type="evidence" value="ECO:0007669"/>
    <property type="project" value="UniProtKB-KW"/>
</dbReference>
<comment type="caution">
    <text evidence="4">The sequence shown here is derived from an EMBL/GenBank/DDBJ whole genome shotgun (WGS) entry which is preliminary data.</text>
</comment>
<feature type="binding site" evidence="1">
    <location>
        <position position="381"/>
    </location>
    <ligand>
        <name>ATP</name>
        <dbReference type="ChEBI" id="CHEBI:30616"/>
    </ligand>
</feature>
<keyword evidence="4" id="KW-0418">Kinase</keyword>
<evidence type="ECO:0000313" key="4">
    <source>
        <dbReference type="EMBL" id="EMI55615.1"/>
    </source>
</evidence>
<name>M5U2F1_9BACT</name>
<reference evidence="4 5" key="1">
    <citation type="journal article" date="2013" name="Mar. Genomics">
        <title>Expression of sulfatases in Rhodopirellula baltica and the diversity of sulfatases in the genus Rhodopirellula.</title>
        <authorList>
            <person name="Wegner C.E."/>
            <person name="Richter-Heitmann T."/>
            <person name="Klindworth A."/>
            <person name="Klockow C."/>
            <person name="Richter M."/>
            <person name="Achstetter T."/>
            <person name="Glockner F.O."/>
            <person name="Harder J."/>
        </authorList>
    </citation>
    <scope>NUCLEOTIDE SEQUENCE [LARGE SCALE GENOMIC DNA]</scope>
    <source>
        <strain evidence="4 5">SM41</strain>
    </source>
</reference>
<evidence type="ECO:0000313" key="5">
    <source>
        <dbReference type="Proteomes" id="UP000011885"/>
    </source>
</evidence>